<keyword evidence="3 10" id="KW-0813">Transport</keyword>
<evidence type="ECO:0000256" key="10">
    <source>
        <dbReference type="RuleBase" id="RU000488"/>
    </source>
</evidence>
<name>A0AAE1KBT3_9FABA</name>
<dbReference type="GO" id="GO:0022857">
    <property type="term" value="F:transmembrane transporter activity"/>
    <property type="evidence" value="ECO:0007669"/>
    <property type="project" value="TreeGrafter"/>
</dbReference>
<dbReference type="Proteomes" id="UP001293593">
    <property type="component" value="Unassembled WGS sequence"/>
</dbReference>
<dbReference type="AlphaFoldDB" id="A0AAE1KBT3"/>
<dbReference type="EMBL" id="JAWXYG010000006">
    <property type="protein sequence ID" value="KAK4269405.1"/>
    <property type="molecule type" value="Genomic_DNA"/>
</dbReference>
<keyword evidence="5" id="KW-0677">Repeat</keyword>
<evidence type="ECO:0000313" key="13">
    <source>
        <dbReference type="Proteomes" id="UP001293593"/>
    </source>
</evidence>
<reference evidence="12" key="1">
    <citation type="submission" date="2023-10" db="EMBL/GenBank/DDBJ databases">
        <title>Chromosome-level genome of the transformable northern wattle, Acacia crassicarpa.</title>
        <authorList>
            <person name="Massaro I."/>
            <person name="Sinha N.R."/>
            <person name="Poethig S."/>
            <person name="Leichty A.R."/>
        </authorList>
    </citation>
    <scope>NUCLEOTIDE SEQUENCE</scope>
    <source>
        <strain evidence="12">Acra3RX</strain>
        <tissue evidence="12">Leaf</tissue>
    </source>
</reference>
<keyword evidence="4 9" id="KW-0812">Transmembrane</keyword>
<dbReference type="GO" id="GO:0031966">
    <property type="term" value="C:mitochondrial membrane"/>
    <property type="evidence" value="ECO:0007669"/>
    <property type="project" value="UniProtKB-SubCell"/>
</dbReference>
<dbReference type="Pfam" id="PF00153">
    <property type="entry name" value="Mito_carr"/>
    <property type="match status" value="3"/>
</dbReference>
<evidence type="ECO:0000256" key="2">
    <source>
        <dbReference type="ARBA" id="ARBA00006375"/>
    </source>
</evidence>
<evidence type="ECO:0000256" key="7">
    <source>
        <dbReference type="ARBA" id="ARBA00023128"/>
    </source>
</evidence>
<feature type="repeat" description="Solcar" evidence="9">
    <location>
        <begin position="206"/>
        <end position="293"/>
    </location>
</feature>
<keyword evidence="7" id="KW-0496">Mitochondrion</keyword>
<dbReference type="Gene3D" id="1.50.40.10">
    <property type="entry name" value="Mitochondrial carrier domain"/>
    <property type="match status" value="1"/>
</dbReference>
<dbReference type="InterPro" id="IPR018108">
    <property type="entry name" value="MCP_transmembrane"/>
</dbReference>
<accession>A0AAE1KBT3</accession>
<evidence type="ECO:0000256" key="6">
    <source>
        <dbReference type="ARBA" id="ARBA00022989"/>
    </source>
</evidence>
<feature type="compositionally biased region" description="Polar residues" evidence="11">
    <location>
        <begin position="318"/>
        <end position="327"/>
    </location>
</feature>
<comment type="caution">
    <text evidence="12">The sequence shown here is derived from an EMBL/GenBank/DDBJ whole genome shotgun (WGS) entry which is preliminary data.</text>
</comment>
<dbReference type="PROSITE" id="PS50920">
    <property type="entry name" value="SOLCAR"/>
    <property type="match status" value="3"/>
</dbReference>
<protein>
    <recommendedName>
        <fullName evidence="14">Mitochondrial arginine transporter BAC2</fullName>
    </recommendedName>
</protein>
<comment type="subcellular location">
    <subcellularLocation>
        <location evidence="1">Mitochondrion membrane</location>
        <topology evidence="1">Multi-pass membrane protein</topology>
    </subcellularLocation>
</comment>
<feature type="region of interest" description="Disordered" evidence="11">
    <location>
        <begin position="308"/>
        <end position="327"/>
    </location>
</feature>
<evidence type="ECO:0000256" key="11">
    <source>
        <dbReference type="SAM" id="MobiDB-lite"/>
    </source>
</evidence>
<evidence type="ECO:0008006" key="14">
    <source>
        <dbReference type="Google" id="ProtNLM"/>
    </source>
</evidence>
<evidence type="ECO:0000256" key="1">
    <source>
        <dbReference type="ARBA" id="ARBA00004225"/>
    </source>
</evidence>
<feature type="repeat" description="Solcar" evidence="9">
    <location>
        <begin position="106"/>
        <end position="195"/>
    </location>
</feature>
<comment type="similarity">
    <text evidence="2 10">Belongs to the mitochondrial carrier (TC 2.A.29) family.</text>
</comment>
<evidence type="ECO:0000256" key="3">
    <source>
        <dbReference type="ARBA" id="ARBA00022448"/>
    </source>
</evidence>
<dbReference type="PRINTS" id="PR00926">
    <property type="entry name" value="MITOCARRIER"/>
</dbReference>
<gene>
    <name evidence="12" type="ORF">QN277_022565</name>
</gene>
<keyword evidence="8 9" id="KW-0472">Membrane</keyword>
<dbReference type="InterPro" id="IPR002067">
    <property type="entry name" value="MCP"/>
</dbReference>
<evidence type="ECO:0000256" key="5">
    <source>
        <dbReference type="ARBA" id="ARBA00022737"/>
    </source>
</evidence>
<proteinExistence type="inferred from homology"/>
<dbReference type="InterPro" id="IPR050567">
    <property type="entry name" value="Mitochondrial_Carrier"/>
</dbReference>
<dbReference type="InterPro" id="IPR023395">
    <property type="entry name" value="MCP_dom_sf"/>
</dbReference>
<keyword evidence="6" id="KW-1133">Transmembrane helix</keyword>
<feature type="repeat" description="Solcar" evidence="9">
    <location>
        <begin position="12"/>
        <end position="95"/>
    </location>
</feature>
<dbReference type="SUPFAM" id="SSF103506">
    <property type="entry name" value="Mitochondrial carrier"/>
    <property type="match status" value="1"/>
</dbReference>
<sequence length="368" mass="40122">MSGSEVEDKRGMDLSREFVAGGVGGVAGVISGYPLDTLRILLQNSNMATSVFSLIKNMVSKEGPASLYRGMAAPLAAITFQNAMIFQTYAVLSRAFHSSVSANNPPSYNSIALAGFITGALQSTIVSPVELVKIRLQLQSKGQLTEFYKGPLSMTRKIWNREGLRGIFRGFGITVLRDAPSHAVYFWTYEYMREQLHPGCRNTSQESLSTMVIAGGLAGVVSWIGCYPFDVIKTRLQAQTQSSLRYTGILDCLAKSVREEGHCVLWRGMGTAVGRAFIVNGAVFAAYEIAMRSLSNNGSGSTNNIGDLSFTRNKRQSDNNQTSVQETNRSKISHLTIIAQCTCRMECLRMFNAKLASCMIAVLISLAN</sequence>
<keyword evidence="13" id="KW-1185">Reference proteome</keyword>
<evidence type="ECO:0000256" key="4">
    <source>
        <dbReference type="ARBA" id="ARBA00022692"/>
    </source>
</evidence>
<dbReference type="PANTHER" id="PTHR45624">
    <property type="entry name" value="MITOCHONDRIAL BASIC AMINO ACIDS TRANSPORTER-RELATED"/>
    <property type="match status" value="1"/>
</dbReference>
<evidence type="ECO:0000256" key="8">
    <source>
        <dbReference type="ARBA" id="ARBA00023136"/>
    </source>
</evidence>
<evidence type="ECO:0000256" key="9">
    <source>
        <dbReference type="PROSITE-ProRule" id="PRU00282"/>
    </source>
</evidence>
<organism evidence="12 13">
    <name type="scientific">Acacia crassicarpa</name>
    <name type="common">northern wattle</name>
    <dbReference type="NCBI Taxonomy" id="499986"/>
    <lineage>
        <taxon>Eukaryota</taxon>
        <taxon>Viridiplantae</taxon>
        <taxon>Streptophyta</taxon>
        <taxon>Embryophyta</taxon>
        <taxon>Tracheophyta</taxon>
        <taxon>Spermatophyta</taxon>
        <taxon>Magnoliopsida</taxon>
        <taxon>eudicotyledons</taxon>
        <taxon>Gunneridae</taxon>
        <taxon>Pentapetalae</taxon>
        <taxon>rosids</taxon>
        <taxon>fabids</taxon>
        <taxon>Fabales</taxon>
        <taxon>Fabaceae</taxon>
        <taxon>Caesalpinioideae</taxon>
        <taxon>mimosoid clade</taxon>
        <taxon>Acacieae</taxon>
        <taxon>Acacia</taxon>
    </lineage>
</organism>
<dbReference type="PANTHER" id="PTHR45624:SF50">
    <property type="entry name" value="CARNITINE_ACYLCARNITINE CARRIER CACL-LIKE PROTEIN"/>
    <property type="match status" value="1"/>
</dbReference>
<evidence type="ECO:0000313" key="12">
    <source>
        <dbReference type="EMBL" id="KAK4269405.1"/>
    </source>
</evidence>